<evidence type="ECO:0000313" key="7">
    <source>
        <dbReference type="EMBL" id="KAG9345533.1"/>
    </source>
</evidence>
<dbReference type="EMBL" id="JAFBMS010000017">
    <property type="protein sequence ID" value="KAG9345533.1"/>
    <property type="molecule type" value="Genomic_DNA"/>
</dbReference>
<feature type="domain" description="LIM zinc-binding" evidence="6">
    <location>
        <begin position="358"/>
        <end position="428"/>
    </location>
</feature>
<dbReference type="SMART" id="SM00132">
    <property type="entry name" value="LIM"/>
    <property type="match status" value="2"/>
</dbReference>
<keyword evidence="8" id="KW-1185">Reference proteome</keyword>
<dbReference type="PANTHER" id="PTHR24213">
    <property type="entry name" value="ACTIN-BINDING LIM PROTEIN"/>
    <property type="match status" value="1"/>
</dbReference>
<evidence type="ECO:0000256" key="2">
    <source>
        <dbReference type="ARBA" id="ARBA00022833"/>
    </source>
</evidence>
<name>A0A8T2NWZ4_9TELE</name>
<dbReference type="AlphaFoldDB" id="A0A8T2NWZ4"/>
<dbReference type="GO" id="GO:0015629">
    <property type="term" value="C:actin cytoskeleton"/>
    <property type="evidence" value="ECO:0007669"/>
    <property type="project" value="TreeGrafter"/>
</dbReference>
<dbReference type="SUPFAM" id="SSF57716">
    <property type="entry name" value="Glucocorticoid receptor-like (DNA-binding domain)"/>
    <property type="match status" value="3"/>
</dbReference>
<comment type="caution">
    <text evidence="7">The sequence shown here is derived from an EMBL/GenBank/DDBJ whole genome shotgun (WGS) entry which is preliminary data.</text>
</comment>
<evidence type="ECO:0000256" key="1">
    <source>
        <dbReference type="ARBA" id="ARBA00022723"/>
    </source>
</evidence>
<dbReference type="Gene3D" id="2.10.110.10">
    <property type="entry name" value="Cysteine Rich Protein"/>
    <property type="match status" value="2"/>
</dbReference>
<dbReference type="FunFam" id="2.10.110.10:FF:000003">
    <property type="entry name" value="actin-binding LIM protein 1 isoform X1"/>
    <property type="match status" value="1"/>
</dbReference>
<dbReference type="GO" id="GO:0051015">
    <property type="term" value="F:actin filament binding"/>
    <property type="evidence" value="ECO:0007669"/>
    <property type="project" value="TreeGrafter"/>
</dbReference>
<dbReference type="OrthoDB" id="1746725at2759"/>
<sequence>MVCTGGPPTSPHLLPCAPPFSWDCGSHSNDDTKGSIEAEPIVALPMWTSGHGREGCGWDSSTQPQANILPLCGCDLAQGGFFVRQGEYICTLDYQRLYGTRCFSCDEFIEGEVVSALGKTYHPRCFVCAVCNTYTWLSLRGCASVCGKVVLFIRPGKGTYFQRGVPCPILKGGVGVVGGWALCSGLAGLYSVSWPPCRCALPVPVQQSAVPALAACPRVCSHINSQRLRADADDACSSRLLWPFPAGDRVTFNGKECICQKCTQPLPANSPAPIQAVHNSSLCSLIRREGHQTAVGHVSPLHDSCSPPSKRSCCKPPITPPVDNHRGEEIMITRMEVKNTELERSALCSLPLQIHRFINCCGCGKEFKNEQSLVALDKHWHLGCFKCKICNKVLNAEYISNYQLSAAERRRGRGMREIKSEVEKEKDDRGQGVVGWTD</sequence>
<gene>
    <name evidence="7" type="ORF">JZ751_008677</name>
</gene>
<keyword evidence="1 4" id="KW-0479">Metal-binding</keyword>
<evidence type="ECO:0000256" key="4">
    <source>
        <dbReference type="PROSITE-ProRule" id="PRU00125"/>
    </source>
</evidence>
<keyword evidence="2 4" id="KW-0862">Zinc</keyword>
<evidence type="ECO:0000256" key="5">
    <source>
        <dbReference type="SAM" id="MobiDB-lite"/>
    </source>
</evidence>
<evidence type="ECO:0000256" key="3">
    <source>
        <dbReference type="ARBA" id="ARBA00023038"/>
    </source>
</evidence>
<feature type="compositionally biased region" description="Basic and acidic residues" evidence="5">
    <location>
        <begin position="414"/>
        <end position="430"/>
    </location>
</feature>
<dbReference type="PANTHER" id="PTHR24213:SF6">
    <property type="entry name" value="ACTIN-BINDING LIM PROTEIN 2"/>
    <property type="match status" value="1"/>
</dbReference>
<protein>
    <recommendedName>
        <fullName evidence="6">LIM zinc-binding domain-containing protein</fullName>
    </recommendedName>
</protein>
<accession>A0A8T2NWZ4</accession>
<reference evidence="7" key="1">
    <citation type="thesis" date="2021" institute="BYU ScholarsArchive" country="Provo, UT, USA">
        <title>Applications of and Algorithms for Genome Assembly and Genomic Analyses with an Emphasis on Marine Teleosts.</title>
        <authorList>
            <person name="Pickett B.D."/>
        </authorList>
    </citation>
    <scope>NUCLEOTIDE SEQUENCE</scope>
    <source>
        <strain evidence="7">HI-2016</strain>
    </source>
</reference>
<evidence type="ECO:0000259" key="6">
    <source>
        <dbReference type="PROSITE" id="PS50023"/>
    </source>
</evidence>
<feature type="region of interest" description="Disordered" evidence="5">
    <location>
        <begin position="413"/>
        <end position="438"/>
    </location>
</feature>
<dbReference type="InterPro" id="IPR001781">
    <property type="entry name" value="Znf_LIM"/>
</dbReference>
<feature type="domain" description="LIM zinc-binding" evidence="6">
    <location>
        <begin position="100"/>
        <end position="163"/>
    </location>
</feature>
<evidence type="ECO:0000313" key="8">
    <source>
        <dbReference type="Proteomes" id="UP000824540"/>
    </source>
</evidence>
<dbReference type="Pfam" id="PF00412">
    <property type="entry name" value="LIM"/>
    <property type="match status" value="2"/>
</dbReference>
<organism evidence="7 8">
    <name type="scientific">Albula glossodonta</name>
    <name type="common">roundjaw bonefish</name>
    <dbReference type="NCBI Taxonomy" id="121402"/>
    <lineage>
        <taxon>Eukaryota</taxon>
        <taxon>Metazoa</taxon>
        <taxon>Chordata</taxon>
        <taxon>Craniata</taxon>
        <taxon>Vertebrata</taxon>
        <taxon>Euteleostomi</taxon>
        <taxon>Actinopterygii</taxon>
        <taxon>Neopterygii</taxon>
        <taxon>Teleostei</taxon>
        <taxon>Albuliformes</taxon>
        <taxon>Albulidae</taxon>
        <taxon>Albula</taxon>
    </lineage>
</organism>
<dbReference type="GO" id="GO:0046872">
    <property type="term" value="F:metal ion binding"/>
    <property type="evidence" value="ECO:0007669"/>
    <property type="project" value="UniProtKB-KW"/>
</dbReference>
<keyword evidence="3 4" id="KW-0440">LIM domain</keyword>
<dbReference type="Proteomes" id="UP000824540">
    <property type="component" value="Unassembled WGS sequence"/>
</dbReference>
<dbReference type="PROSITE" id="PS00478">
    <property type="entry name" value="LIM_DOMAIN_1"/>
    <property type="match status" value="1"/>
</dbReference>
<dbReference type="InterPro" id="IPR051618">
    <property type="entry name" value="Actin-binding_LIM"/>
</dbReference>
<dbReference type="PROSITE" id="PS50023">
    <property type="entry name" value="LIM_DOMAIN_2"/>
    <property type="match status" value="2"/>
</dbReference>
<dbReference type="GO" id="GO:0030032">
    <property type="term" value="P:lamellipodium assembly"/>
    <property type="evidence" value="ECO:0007669"/>
    <property type="project" value="TreeGrafter"/>
</dbReference>
<proteinExistence type="predicted"/>